<dbReference type="PROSITE" id="PS50109">
    <property type="entry name" value="HIS_KIN"/>
    <property type="match status" value="1"/>
</dbReference>
<sequence length="212" mass="22265">MMMQARSLGVLVGRGLQPAPQKVAQVADDLSSTAEDVLADLRGMVVELRPATTAGRSLTAALHSLVDTTVARAGLAVTLDIADPAAELDALDTDLIEDVYRIVAEAVHNSVKHAGGTAVRVRLAVTSHGRRRRLVADVTDDGRGFGAPPHGDQERRPPSSGFGMTVMRERAARWGGVVRVHEVPDGGTCVRLTLPLVTSLPADPIAHATVAP</sequence>
<keyword evidence="5" id="KW-0902">Two-component regulatory system</keyword>
<keyword evidence="8" id="KW-0547">Nucleotide-binding</keyword>
<dbReference type="EMBL" id="CP141261">
    <property type="protein sequence ID" value="WRL65718.1"/>
    <property type="molecule type" value="Genomic_DNA"/>
</dbReference>
<dbReference type="InterPro" id="IPR036890">
    <property type="entry name" value="HATPase_C_sf"/>
</dbReference>
<evidence type="ECO:0000313" key="8">
    <source>
        <dbReference type="EMBL" id="WRL65718.1"/>
    </source>
</evidence>
<keyword evidence="3" id="KW-0808">Transferase</keyword>
<dbReference type="PANTHER" id="PTHR24421">
    <property type="entry name" value="NITRATE/NITRITE SENSOR PROTEIN NARX-RELATED"/>
    <property type="match status" value="1"/>
</dbReference>
<dbReference type="SMART" id="SM00387">
    <property type="entry name" value="HATPase_c"/>
    <property type="match status" value="1"/>
</dbReference>
<dbReference type="SUPFAM" id="SSF55874">
    <property type="entry name" value="ATPase domain of HSP90 chaperone/DNA topoisomerase II/histidine kinase"/>
    <property type="match status" value="1"/>
</dbReference>
<evidence type="ECO:0000259" key="7">
    <source>
        <dbReference type="PROSITE" id="PS50109"/>
    </source>
</evidence>
<evidence type="ECO:0000256" key="3">
    <source>
        <dbReference type="ARBA" id="ARBA00022679"/>
    </source>
</evidence>
<feature type="region of interest" description="Disordered" evidence="6">
    <location>
        <begin position="139"/>
        <end position="162"/>
    </location>
</feature>
<name>A0ABZ1B7C0_9ACTN</name>
<accession>A0ABZ1B7C0</accession>
<dbReference type="InterPro" id="IPR003594">
    <property type="entry name" value="HATPase_dom"/>
</dbReference>
<evidence type="ECO:0000313" key="9">
    <source>
        <dbReference type="Proteomes" id="UP001324287"/>
    </source>
</evidence>
<dbReference type="Pfam" id="PF02518">
    <property type="entry name" value="HATPase_c"/>
    <property type="match status" value="1"/>
</dbReference>
<evidence type="ECO:0000256" key="6">
    <source>
        <dbReference type="SAM" id="MobiDB-lite"/>
    </source>
</evidence>
<dbReference type="Gene3D" id="3.30.565.10">
    <property type="entry name" value="Histidine kinase-like ATPase, C-terminal domain"/>
    <property type="match status" value="1"/>
</dbReference>
<reference evidence="8 9" key="1">
    <citation type="submission" date="2023-12" db="EMBL/GenBank/DDBJ databases">
        <title>Blastococcus brunescens sp. nov., an actonobacterium isolated from sandstone collected in sahara desert.</title>
        <authorList>
            <person name="Gtari M."/>
            <person name="Ghodhbane F."/>
        </authorList>
    </citation>
    <scope>NUCLEOTIDE SEQUENCE [LARGE SCALE GENOMIC DNA]</scope>
    <source>
        <strain evidence="8 9">BMG 8361</strain>
    </source>
</reference>
<protein>
    <recommendedName>
        <fullName evidence="2">histidine kinase</fullName>
        <ecNumber evidence="2">2.7.13.3</ecNumber>
    </recommendedName>
</protein>
<comment type="catalytic activity">
    <reaction evidence="1">
        <text>ATP + protein L-histidine = ADP + protein N-phospho-L-histidine.</text>
        <dbReference type="EC" id="2.7.13.3"/>
    </reaction>
</comment>
<dbReference type="InterPro" id="IPR005467">
    <property type="entry name" value="His_kinase_dom"/>
</dbReference>
<dbReference type="RefSeq" id="WP_324277036.1">
    <property type="nucleotide sequence ID" value="NZ_CP141261.1"/>
</dbReference>
<evidence type="ECO:0000256" key="1">
    <source>
        <dbReference type="ARBA" id="ARBA00000085"/>
    </source>
</evidence>
<dbReference type="EC" id="2.7.13.3" evidence="2"/>
<keyword evidence="8" id="KW-0067">ATP-binding</keyword>
<evidence type="ECO:0000256" key="2">
    <source>
        <dbReference type="ARBA" id="ARBA00012438"/>
    </source>
</evidence>
<organism evidence="8 9">
    <name type="scientific">Blastococcus brunescens</name>
    <dbReference type="NCBI Taxonomy" id="1564165"/>
    <lineage>
        <taxon>Bacteria</taxon>
        <taxon>Bacillati</taxon>
        <taxon>Actinomycetota</taxon>
        <taxon>Actinomycetes</taxon>
        <taxon>Geodermatophilales</taxon>
        <taxon>Geodermatophilaceae</taxon>
        <taxon>Blastococcus</taxon>
    </lineage>
</organism>
<evidence type="ECO:0000256" key="5">
    <source>
        <dbReference type="ARBA" id="ARBA00023012"/>
    </source>
</evidence>
<gene>
    <name evidence="8" type="ORF">U6N30_09110</name>
</gene>
<dbReference type="PANTHER" id="PTHR24421:SF10">
    <property type="entry name" value="NITRATE_NITRITE SENSOR PROTEIN NARQ"/>
    <property type="match status" value="1"/>
</dbReference>
<proteinExistence type="predicted"/>
<dbReference type="Proteomes" id="UP001324287">
    <property type="component" value="Chromosome"/>
</dbReference>
<dbReference type="InterPro" id="IPR050482">
    <property type="entry name" value="Sensor_HK_TwoCompSys"/>
</dbReference>
<dbReference type="GO" id="GO:0005524">
    <property type="term" value="F:ATP binding"/>
    <property type="evidence" value="ECO:0007669"/>
    <property type="project" value="UniProtKB-KW"/>
</dbReference>
<feature type="domain" description="Histidine kinase" evidence="7">
    <location>
        <begin position="99"/>
        <end position="198"/>
    </location>
</feature>
<keyword evidence="4" id="KW-0418">Kinase</keyword>
<dbReference type="CDD" id="cd16917">
    <property type="entry name" value="HATPase_UhpB-NarQ-NarX-like"/>
    <property type="match status" value="1"/>
</dbReference>
<keyword evidence="9" id="KW-1185">Reference proteome</keyword>
<evidence type="ECO:0000256" key="4">
    <source>
        <dbReference type="ARBA" id="ARBA00022777"/>
    </source>
</evidence>